<evidence type="ECO:0000313" key="2">
    <source>
        <dbReference type="EMBL" id="SAL82720.1"/>
    </source>
</evidence>
<dbReference type="PROSITE" id="PS50244">
    <property type="entry name" value="S5A_REDUCTASE"/>
    <property type="match status" value="1"/>
</dbReference>
<dbReference type="EMBL" id="FCOL02000082">
    <property type="protein sequence ID" value="SAL82720.1"/>
    <property type="molecule type" value="Genomic_DNA"/>
</dbReference>
<feature type="transmembrane region" description="Helical" evidence="1">
    <location>
        <begin position="36"/>
        <end position="55"/>
    </location>
</feature>
<organism evidence="2 3">
    <name type="scientific">Caballeronia terrestris</name>
    <dbReference type="NCBI Taxonomy" id="1226301"/>
    <lineage>
        <taxon>Bacteria</taxon>
        <taxon>Pseudomonadati</taxon>
        <taxon>Pseudomonadota</taxon>
        <taxon>Betaproteobacteria</taxon>
        <taxon>Burkholderiales</taxon>
        <taxon>Burkholderiaceae</taxon>
        <taxon>Caballeronia</taxon>
    </lineage>
</organism>
<dbReference type="Proteomes" id="UP000054925">
    <property type="component" value="Unassembled WGS sequence"/>
</dbReference>
<dbReference type="GO" id="GO:0016020">
    <property type="term" value="C:membrane"/>
    <property type="evidence" value="ECO:0007669"/>
    <property type="project" value="TreeGrafter"/>
</dbReference>
<feature type="transmembrane region" description="Helical" evidence="1">
    <location>
        <begin position="6"/>
        <end position="24"/>
    </location>
</feature>
<dbReference type="RefSeq" id="WP_087659901.1">
    <property type="nucleotide sequence ID" value="NZ_FCOL02000082.1"/>
</dbReference>
<evidence type="ECO:0000256" key="1">
    <source>
        <dbReference type="SAM" id="Phobius"/>
    </source>
</evidence>
<comment type="caution">
    <text evidence="2">The sequence shown here is derived from an EMBL/GenBank/DDBJ whole genome shotgun (WGS) entry which is preliminary data.</text>
</comment>
<sequence>MPPLTVAAIALAALLAVFTAVWAWQLRSRNAGMIDPVWAFSLGGVAVLYATLANGDAHTRLIVGIGGIVWGARLGVHLWRRNSGRDEDPRYRKLRDEWAEVANRNMLLFFLLQVVISMLLSIAFLIPAYRATPPAPAWVALATLIWATSIAGEALADRQLRDFKADPANHGQVCRAGLWRYSRHPNYFFECVHWVAYIPLAVGSGPGGAGAWFWAMLLPPVLMAWLLMRVSGVPMVEAESAKKRAGYADYMRTTSALIPWPPRHRT</sequence>
<dbReference type="OrthoDB" id="9779233at2"/>
<dbReference type="Pfam" id="PF06966">
    <property type="entry name" value="DUF1295"/>
    <property type="match status" value="1"/>
</dbReference>
<keyword evidence="1" id="KW-0472">Membrane</keyword>
<evidence type="ECO:0000313" key="3">
    <source>
        <dbReference type="Proteomes" id="UP000054925"/>
    </source>
</evidence>
<feature type="transmembrane region" description="Helical" evidence="1">
    <location>
        <begin position="135"/>
        <end position="156"/>
    </location>
</feature>
<accession>A0A158KQ52</accession>
<keyword evidence="3" id="KW-1185">Reference proteome</keyword>
<keyword evidence="1" id="KW-0812">Transmembrane</keyword>
<gene>
    <name evidence="2" type="ORF">AWB67_06201</name>
</gene>
<dbReference type="PANTHER" id="PTHR32251">
    <property type="entry name" value="3-OXO-5-ALPHA-STEROID 4-DEHYDROGENASE"/>
    <property type="match status" value="1"/>
</dbReference>
<keyword evidence="1" id="KW-1133">Transmembrane helix</keyword>
<dbReference type="InterPro" id="IPR010721">
    <property type="entry name" value="UstE-like"/>
</dbReference>
<dbReference type="Gene3D" id="1.20.120.1630">
    <property type="match status" value="1"/>
</dbReference>
<feature type="transmembrane region" description="Helical" evidence="1">
    <location>
        <begin position="187"/>
        <end position="205"/>
    </location>
</feature>
<dbReference type="PANTHER" id="PTHR32251:SF17">
    <property type="entry name" value="STEROID 5-ALPHA REDUCTASE C-TERMINAL DOMAIN-CONTAINING PROTEIN"/>
    <property type="match status" value="1"/>
</dbReference>
<reference evidence="2" key="1">
    <citation type="submission" date="2016-01" db="EMBL/GenBank/DDBJ databases">
        <authorList>
            <person name="Peeters C."/>
        </authorList>
    </citation>
    <scope>NUCLEOTIDE SEQUENCE [LARGE SCALE GENOMIC DNA]</scope>
    <source>
        <strain evidence="2">LMG 22937</strain>
    </source>
</reference>
<dbReference type="AlphaFoldDB" id="A0A158KQ52"/>
<proteinExistence type="predicted"/>
<feature type="transmembrane region" description="Helical" evidence="1">
    <location>
        <begin position="61"/>
        <end position="80"/>
    </location>
</feature>
<name>A0A158KQ52_9BURK</name>
<feature type="transmembrane region" description="Helical" evidence="1">
    <location>
        <begin position="101"/>
        <end position="129"/>
    </location>
</feature>
<protein>
    <submittedName>
        <fullName evidence="2">3-oxo-5-alpha-steroid 4-dehydrogenase</fullName>
    </submittedName>
</protein>